<organism evidence="3 4">
    <name type="scientific">Anaeromyxobacter dehalogenans (strain ATCC BAA-258 / DSM 21875 / 2CP-1)</name>
    <dbReference type="NCBI Taxonomy" id="455488"/>
    <lineage>
        <taxon>Bacteria</taxon>
        <taxon>Pseudomonadati</taxon>
        <taxon>Myxococcota</taxon>
        <taxon>Myxococcia</taxon>
        <taxon>Myxococcales</taxon>
        <taxon>Cystobacterineae</taxon>
        <taxon>Anaeromyxobacteraceae</taxon>
        <taxon>Anaeromyxobacter</taxon>
    </lineage>
</organism>
<dbReference type="PROSITE" id="PS51257">
    <property type="entry name" value="PROKAR_LIPOPROTEIN"/>
    <property type="match status" value="1"/>
</dbReference>
<dbReference type="EMBL" id="CP001359">
    <property type="protein sequence ID" value="ACL66597.1"/>
    <property type="molecule type" value="Genomic_DNA"/>
</dbReference>
<reference evidence="3" key="1">
    <citation type="submission" date="2009-01" db="EMBL/GenBank/DDBJ databases">
        <title>Complete sequence of Anaeromyxobacter dehalogenans 2CP-1.</title>
        <authorList>
            <consortium name="US DOE Joint Genome Institute"/>
            <person name="Lucas S."/>
            <person name="Copeland A."/>
            <person name="Lapidus A."/>
            <person name="Glavina del Rio T."/>
            <person name="Dalin E."/>
            <person name="Tice H."/>
            <person name="Bruce D."/>
            <person name="Goodwin L."/>
            <person name="Pitluck S."/>
            <person name="Saunders E."/>
            <person name="Brettin T."/>
            <person name="Detter J.C."/>
            <person name="Han C."/>
            <person name="Larimer F."/>
            <person name="Land M."/>
            <person name="Hauser L."/>
            <person name="Kyrpides N."/>
            <person name="Ovchinnikova G."/>
            <person name="Beliaev A.S."/>
            <person name="Richardson P."/>
        </authorList>
    </citation>
    <scope>NUCLEOTIDE SEQUENCE</scope>
    <source>
        <strain evidence="3">2CP-1</strain>
    </source>
</reference>
<protein>
    <submittedName>
        <fullName evidence="3">Lipoprotein, putative</fullName>
    </submittedName>
</protein>
<evidence type="ECO:0000256" key="2">
    <source>
        <dbReference type="SAM" id="SignalP"/>
    </source>
</evidence>
<feature type="region of interest" description="Disordered" evidence="1">
    <location>
        <begin position="372"/>
        <end position="397"/>
    </location>
</feature>
<dbReference type="KEGG" id="acp:A2cp1_3263"/>
<evidence type="ECO:0000256" key="1">
    <source>
        <dbReference type="SAM" id="MobiDB-lite"/>
    </source>
</evidence>
<sequence length="397" mass="41473">MSSCRSSSTSAARLLALAVAAAGCGNPRVPVATAPAPARVAVFPTVNVGGGPAPGEELDRGVEGIVAGAGLEVVPRPVLEDFLARHRVRNTAGVDAETARAAREELGVDAVVLVSVGAYQPQAPPRLAVTLRLVSTGEPPRILWIDGAVRAGDEQPGLLGLGVIRDPARVQRIVLDRLGRSLRAYLRGGARAGTCEPERRFGPRLVFRSPRLGEGPFKVAVLPFVNETRRRSAGDAAALELVRQLSASPAVEVVEPGVVRSVLLENRLIMPGGVSLDVASTVLDKLDADLVVAGIVRRYEDGGGASSDAARVELAVQVLDRAHEVVAWSSVSQGDGGSGVWWFDLGRVQNSADLLCRVAASVVDRMDLEVARGSGGADATPQRSRLTGSLRRVHGAP</sequence>
<proteinExistence type="predicted"/>
<dbReference type="RefSeq" id="WP_015934410.1">
    <property type="nucleotide sequence ID" value="NC_011891.1"/>
</dbReference>
<accession>B8JGW0</accession>
<keyword evidence="2" id="KW-0732">Signal</keyword>
<name>B8JGW0_ANAD2</name>
<dbReference type="Proteomes" id="UP000007089">
    <property type="component" value="Chromosome"/>
</dbReference>
<gene>
    <name evidence="3" type="ordered locus">A2cp1_3263</name>
</gene>
<keyword evidence="3" id="KW-0449">Lipoprotein</keyword>
<evidence type="ECO:0000313" key="4">
    <source>
        <dbReference type="Proteomes" id="UP000007089"/>
    </source>
</evidence>
<dbReference type="HOGENOM" id="CLU_737241_0_0_7"/>
<dbReference type="Gene3D" id="3.40.50.10610">
    <property type="entry name" value="ABC-type transport auxiliary lipoprotein component"/>
    <property type="match status" value="2"/>
</dbReference>
<evidence type="ECO:0000313" key="3">
    <source>
        <dbReference type="EMBL" id="ACL66597.1"/>
    </source>
</evidence>
<feature type="signal peptide" evidence="2">
    <location>
        <begin position="1"/>
        <end position="21"/>
    </location>
</feature>
<keyword evidence="4" id="KW-1185">Reference proteome</keyword>
<feature type="chain" id="PRO_5002875268" evidence="2">
    <location>
        <begin position="22"/>
        <end position="397"/>
    </location>
</feature>
<dbReference type="AlphaFoldDB" id="B8JGW0"/>